<dbReference type="RefSeq" id="WP_258810999.1">
    <property type="nucleotide sequence ID" value="NZ_JANUGU010000001.1"/>
</dbReference>
<dbReference type="NCBIfam" id="TIGR03352">
    <property type="entry name" value="VI_chp_3"/>
    <property type="match status" value="1"/>
</dbReference>
<evidence type="ECO:0000313" key="2">
    <source>
        <dbReference type="Proteomes" id="UP001204621"/>
    </source>
</evidence>
<dbReference type="Pfam" id="PF12790">
    <property type="entry name" value="T6SS-SciN"/>
    <property type="match status" value="1"/>
</dbReference>
<gene>
    <name evidence="1" type="primary">tssJ</name>
    <name evidence="1" type="ORF">NX778_07265</name>
</gene>
<dbReference type="InterPro" id="IPR038706">
    <property type="entry name" value="Type_VI_SciN-like_sf"/>
</dbReference>
<dbReference type="PANTHER" id="PTHR37625">
    <property type="entry name" value="OUTER MEMBRANE LIPOPROTEIN-RELATED"/>
    <property type="match status" value="1"/>
</dbReference>
<comment type="caution">
    <text evidence="1">The sequence shown here is derived from an EMBL/GenBank/DDBJ whole genome shotgun (WGS) entry which is preliminary data.</text>
</comment>
<proteinExistence type="predicted"/>
<protein>
    <submittedName>
        <fullName evidence="1">Type VI secretion system lipoprotein TssJ</fullName>
    </submittedName>
</protein>
<accession>A0ABT2CV47</accession>
<dbReference type="InterPro" id="IPR017734">
    <property type="entry name" value="T6SS_SciN"/>
</dbReference>
<keyword evidence="1" id="KW-0449">Lipoprotein</keyword>
<dbReference type="Gene3D" id="2.60.40.4150">
    <property type="entry name" value="Type VI secretion system, lipoprotein SciN"/>
    <property type="match status" value="1"/>
</dbReference>
<name>A0ABT2CV47_9BURK</name>
<dbReference type="PROSITE" id="PS51257">
    <property type="entry name" value="PROKAR_LIPOPROTEIN"/>
    <property type="match status" value="1"/>
</dbReference>
<sequence length="179" mass="18703">MRIRTIFAISCSLATIGCAGLREPPALPEALQAPRHVALHLQAAPRLNVSADGQSLALVVRIYKLRQLSAFDSAPFAAFLDPGSEKQALGADLVEAREVTLVPGQQIDLDETVSREAGYIGVAALFRAPAAQRWRVAFPAAEAERNGVTVGLLACALSAGSGAKAISGPATMMSSVHCQ</sequence>
<dbReference type="PANTHER" id="PTHR37625:SF4">
    <property type="entry name" value="OUTER MEMBRANE LIPOPROTEIN"/>
    <property type="match status" value="1"/>
</dbReference>
<reference evidence="1 2" key="1">
    <citation type="submission" date="2022-08" db="EMBL/GenBank/DDBJ databases">
        <title>Reclassification of Massilia species as members of the genera Telluria, Duganella, Pseudoduganella, Mokoshia gen. nov. and Zemynaea gen. nov. using orthogonal and non-orthogonal genome-based approaches.</title>
        <authorList>
            <person name="Bowman J.P."/>
        </authorList>
    </citation>
    <scope>NUCLEOTIDE SEQUENCE [LARGE SCALE GENOMIC DNA]</scope>
    <source>
        <strain evidence="1 2">JCM 31606</strain>
    </source>
</reference>
<evidence type="ECO:0000313" key="1">
    <source>
        <dbReference type="EMBL" id="MCS0657858.1"/>
    </source>
</evidence>
<dbReference type="EMBL" id="JANUGU010000001">
    <property type="protein sequence ID" value="MCS0657858.1"/>
    <property type="molecule type" value="Genomic_DNA"/>
</dbReference>
<organism evidence="1 2">
    <name type="scientific">Massilia terrae</name>
    <dbReference type="NCBI Taxonomy" id="1811224"/>
    <lineage>
        <taxon>Bacteria</taxon>
        <taxon>Pseudomonadati</taxon>
        <taxon>Pseudomonadota</taxon>
        <taxon>Betaproteobacteria</taxon>
        <taxon>Burkholderiales</taxon>
        <taxon>Oxalobacteraceae</taxon>
        <taxon>Telluria group</taxon>
        <taxon>Massilia</taxon>
    </lineage>
</organism>
<keyword evidence="2" id="KW-1185">Reference proteome</keyword>
<dbReference type="Proteomes" id="UP001204621">
    <property type="component" value="Unassembled WGS sequence"/>
</dbReference>